<dbReference type="Pfam" id="PF02322">
    <property type="entry name" value="Cyt_bd_oxida_II"/>
    <property type="match status" value="1"/>
</dbReference>
<keyword evidence="10" id="KW-0408">Iron</keyword>
<dbReference type="EMBL" id="JAOZFE010000001">
    <property type="protein sequence ID" value="MCW0952618.1"/>
    <property type="molecule type" value="Genomic_DNA"/>
</dbReference>
<keyword evidence="8" id="KW-0249">Electron transport</keyword>
<evidence type="ECO:0000256" key="11">
    <source>
        <dbReference type="ARBA" id="ARBA00023136"/>
    </source>
</evidence>
<evidence type="ECO:0000256" key="9">
    <source>
        <dbReference type="ARBA" id="ARBA00022989"/>
    </source>
</evidence>
<keyword evidence="7" id="KW-0479">Metal-binding</keyword>
<keyword evidence="14" id="KW-1185">Reference proteome</keyword>
<dbReference type="RefSeq" id="WP_213409229.1">
    <property type="nucleotide sequence ID" value="NZ_CP074441.1"/>
</dbReference>
<dbReference type="InterPro" id="IPR003317">
    <property type="entry name" value="Cyt-d_oxidase_su2"/>
</dbReference>
<dbReference type="PANTHER" id="PTHR43141">
    <property type="entry name" value="CYTOCHROME BD2 SUBUNIT II"/>
    <property type="match status" value="1"/>
</dbReference>
<evidence type="ECO:0000256" key="2">
    <source>
        <dbReference type="ARBA" id="ARBA00007543"/>
    </source>
</evidence>
<keyword evidence="9 12" id="KW-1133">Transmembrane helix</keyword>
<dbReference type="NCBIfam" id="TIGR00203">
    <property type="entry name" value="cydB"/>
    <property type="match status" value="1"/>
</dbReference>
<comment type="similarity">
    <text evidence="2">Belongs to the cytochrome ubiquinol oxidase subunit 2 family.</text>
</comment>
<keyword evidence="11 12" id="KW-0472">Membrane</keyword>
<feature type="transmembrane region" description="Helical" evidence="12">
    <location>
        <begin position="115"/>
        <end position="136"/>
    </location>
</feature>
<evidence type="ECO:0000256" key="4">
    <source>
        <dbReference type="ARBA" id="ARBA00022475"/>
    </source>
</evidence>
<name>A0ABT3E3V2_9LACO</name>
<evidence type="ECO:0000256" key="1">
    <source>
        <dbReference type="ARBA" id="ARBA00004651"/>
    </source>
</evidence>
<dbReference type="PANTHER" id="PTHR43141:SF5">
    <property type="entry name" value="CYTOCHROME BD-I UBIQUINOL OXIDASE SUBUNIT 2"/>
    <property type="match status" value="1"/>
</dbReference>
<feature type="transmembrane region" description="Helical" evidence="12">
    <location>
        <begin position="156"/>
        <end position="177"/>
    </location>
</feature>
<feature type="transmembrane region" description="Helical" evidence="12">
    <location>
        <begin position="6"/>
        <end position="25"/>
    </location>
</feature>
<evidence type="ECO:0000313" key="14">
    <source>
        <dbReference type="Proteomes" id="UP001526225"/>
    </source>
</evidence>
<reference evidence="13 14" key="1">
    <citation type="submission" date="2022-10" db="EMBL/GenBank/DDBJ databases">
        <title>Weissella fermenti sp. nov., isolated from fermented cabbage.</title>
        <authorList>
            <person name="Lee J.K."/>
            <person name="Baek J.H."/>
            <person name="Choi D.G."/>
            <person name="Kim J.M."/>
            <person name="Jeon C.O."/>
        </authorList>
    </citation>
    <scope>NUCLEOTIDE SEQUENCE [LARGE SCALE GENOMIC DNA]</scope>
    <source>
        <strain evidence="13 14">KACC 18534</strain>
    </source>
</reference>
<feature type="transmembrane region" description="Helical" evidence="12">
    <location>
        <begin position="254"/>
        <end position="281"/>
    </location>
</feature>
<keyword evidence="4" id="KW-1003">Cell membrane</keyword>
<protein>
    <submittedName>
        <fullName evidence="13">Cytochrome d ubiquinol oxidase subunit II</fullName>
    </submittedName>
</protein>
<dbReference type="PIRSF" id="PIRSF000267">
    <property type="entry name" value="Cyt_oxidse_sub2"/>
    <property type="match status" value="1"/>
</dbReference>
<feature type="transmembrane region" description="Helical" evidence="12">
    <location>
        <begin position="198"/>
        <end position="217"/>
    </location>
</feature>
<evidence type="ECO:0000256" key="6">
    <source>
        <dbReference type="ARBA" id="ARBA00022692"/>
    </source>
</evidence>
<keyword evidence="3" id="KW-0813">Transport</keyword>
<feature type="transmembrane region" description="Helical" evidence="12">
    <location>
        <begin position="301"/>
        <end position="326"/>
    </location>
</feature>
<keyword evidence="6 12" id="KW-0812">Transmembrane</keyword>
<evidence type="ECO:0000256" key="12">
    <source>
        <dbReference type="SAM" id="Phobius"/>
    </source>
</evidence>
<comment type="caution">
    <text evidence="13">The sequence shown here is derived from an EMBL/GenBank/DDBJ whole genome shotgun (WGS) entry which is preliminary data.</text>
</comment>
<feature type="transmembrane region" description="Helical" evidence="12">
    <location>
        <begin position="83"/>
        <end position="103"/>
    </location>
</feature>
<dbReference type="Proteomes" id="UP001526225">
    <property type="component" value="Unassembled WGS sequence"/>
</dbReference>
<evidence type="ECO:0000256" key="10">
    <source>
        <dbReference type="ARBA" id="ARBA00023004"/>
    </source>
</evidence>
<accession>A0ABT3E3V2</accession>
<evidence type="ECO:0000256" key="5">
    <source>
        <dbReference type="ARBA" id="ARBA00022617"/>
    </source>
</evidence>
<evidence type="ECO:0000256" key="7">
    <source>
        <dbReference type="ARBA" id="ARBA00022723"/>
    </source>
</evidence>
<sequence>MTFLQILWFVLVGVLFAGFFFLEGFDFGIGMSVKTVAKNEEEEDALIETIGPHWDGNEVWLITAGGAMFAAIPFWYASLFSGFYLVLFIILLGLIFRGVSFEFREAMQTAKYRNLWTTVLAVSSFIVPFFFGVMFVDVVQGMPIDANGDLMAGFTDYINVFSLIGGVALSLISYMHGLNYMRLKLVPGVLTERAGKQLRVLYPVLLAGEVAFAVGLYLNTDFFTQKPVITTILLALIVVLTVIGWWSESKAKELLAFLALGLTIMTLVGLLFTGLFPRVMIGNDPATSILLQNATSTPYTLVWMSWIALIMVPIVLGYQAWSFWIFRKRISVKHEN</sequence>
<keyword evidence="5" id="KW-0349">Heme</keyword>
<evidence type="ECO:0000256" key="8">
    <source>
        <dbReference type="ARBA" id="ARBA00022982"/>
    </source>
</evidence>
<organism evidence="13 14">
    <name type="scientific">Weissella ceti</name>
    <dbReference type="NCBI Taxonomy" id="759620"/>
    <lineage>
        <taxon>Bacteria</taxon>
        <taxon>Bacillati</taxon>
        <taxon>Bacillota</taxon>
        <taxon>Bacilli</taxon>
        <taxon>Lactobacillales</taxon>
        <taxon>Lactobacillaceae</taxon>
        <taxon>Weissella</taxon>
    </lineage>
</organism>
<comment type="subcellular location">
    <subcellularLocation>
        <location evidence="1">Cell membrane</location>
        <topology evidence="1">Multi-pass membrane protein</topology>
    </subcellularLocation>
</comment>
<evidence type="ECO:0000313" key="13">
    <source>
        <dbReference type="EMBL" id="MCW0952618.1"/>
    </source>
</evidence>
<proteinExistence type="inferred from homology"/>
<gene>
    <name evidence="13" type="primary">cydB</name>
    <name evidence="13" type="ORF">OIT44_00820</name>
</gene>
<feature type="transmembrane region" description="Helical" evidence="12">
    <location>
        <begin position="229"/>
        <end position="247"/>
    </location>
</feature>
<evidence type="ECO:0000256" key="3">
    <source>
        <dbReference type="ARBA" id="ARBA00022448"/>
    </source>
</evidence>